<feature type="transmembrane region" description="Helical" evidence="8">
    <location>
        <begin position="297"/>
        <end position="316"/>
    </location>
</feature>
<keyword evidence="3" id="KW-1003">Cell membrane</keyword>
<dbReference type="InterPro" id="IPR050586">
    <property type="entry name" value="CPA3_Na-H_Antiporter_D"/>
</dbReference>
<feature type="transmembrane region" description="Helical" evidence="8">
    <location>
        <begin position="30"/>
        <end position="49"/>
    </location>
</feature>
<evidence type="ECO:0000256" key="8">
    <source>
        <dbReference type="SAM" id="Phobius"/>
    </source>
</evidence>
<reference evidence="10 11" key="1">
    <citation type="submission" date="2020-02" db="EMBL/GenBank/DDBJ databases">
        <title>Genome sequences of Thiorhodococcus mannitoliphagus and Thiorhodococcus minor, purple sulfur photosynthetic bacteria in the gammaproteobacterial family, Chromatiaceae.</title>
        <authorList>
            <person name="Aviles F.A."/>
            <person name="Meyer T.E."/>
            <person name="Kyndt J.A."/>
        </authorList>
    </citation>
    <scope>NUCLEOTIDE SEQUENCE [LARGE SCALE GENOMIC DNA]</scope>
    <source>
        <strain evidence="10 11">DSM 11518</strain>
    </source>
</reference>
<evidence type="ECO:0000313" key="10">
    <source>
        <dbReference type="EMBL" id="NEV63700.1"/>
    </source>
</evidence>
<evidence type="ECO:0000256" key="4">
    <source>
        <dbReference type="ARBA" id="ARBA00022692"/>
    </source>
</evidence>
<sequence length="491" mass="52422">MTLPLTPVWFVALPLLLAFASPLWVRYRLLMPLLVGTPALLLLLAFVLLPEVRTGPLLETIVIAPPLGIHLQLDSASWILVALISLAGLLATAFIWLSDAEPYLRDRRAFVFLLLLIAGCNGMVLTGDLFNLYVFLEIAGVSAYALSALRRDASALEAGLKYLIIGSVAAVFFLFSVVLIYLQTGQLNMAAVAARFGGIPAPMQLLIGLLMLVGLGIKAELFPFNFWVPDVYQGSHPVLAGLFSGLLVKAFLFVLFHLVFLLLADPQVAGLWLMGLGATTMLIAEVVALRQEDMRRMLAYSSLGQIGLITLALGFGMQATTAGGLFHMVNHTLVKLLLFLTAAVLLRSFVSARLADLAGAGRARPLAAALFVLGALAVMGLPPLSGFASKLWILKGFAEAGVFWPVALILLAALIEAGYYFRWIKVLYDPNGDLKAAAPVERMAYVPMGVAAGLIILLGVAPFLVDDLFIEGAQTLLDRGAALSAVLGAGS</sequence>
<accession>A0A6M0K1U3</accession>
<evidence type="ECO:0000256" key="5">
    <source>
        <dbReference type="ARBA" id="ARBA00022989"/>
    </source>
</evidence>
<feature type="transmembrane region" description="Helical" evidence="8">
    <location>
        <begin position="238"/>
        <end position="263"/>
    </location>
</feature>
<dbReference type="GO" id="GO:0005886">
    <property type="term" value="C:plasma membrane"/>
    <property type="evidence" value="ECO:0007669"/>
    <property type="project" value="UniProtKB-SubCell"/>
</dbReference>
<feature type="domain" description="NADH:quinone oxidoreductase/Mrp antiporter transmembrane" evidence="9">
    <location>
        <begin position="127"/>
        <end position="414"/>
    </location>
</feature>
<keyword evidence="4 7" id="KW-0812">Transmembrane</keyword>
<feature type="transmembrane region" description="Helical" evidence="8">
    <location>
        <begin position="132"/>
        <end position="150"/>
    </location>
</feature>
<dbReference type="RefSeq" id="WP_164454163.1">
    <property type="nucleotide sequence ID" value="NZ_JAAIJQ010000059.1"/>
</dbReference>
<feature type="transmembrane region" description="Helical" evidence="8">
    <location>
        <begin position="79"/>
        <end position="97"/>
    </location>
</feature>
<gene>
    <name evidence="10" type="ORF">G3446_17690</name>
</gene>
<feature type="transmembrane region" description="Helical" evidence="8">
    <location>
        <begin position="366"/>
        <end position="382"/>
    </location>
</feature>
<comment type="subcellular location">
    <subcellularLocation>
        <location evidence="1">Cell membrane</location>
        <topology evidence="1">Multi-pass membrane protein</topology>
    </subcellularLocation>
    <subcellularLocation>
        <location evidence="7">Membrane</location>
        <topology evidence="7">Multi-pass membrane protein</topology>
    </subcellularLocation>
</comment>
<feature type="transmembrane region" description="Helical" evidence="8">
    <location>
        <begin position="444"/>
        <end position="465"/>
    </location>
</feature>
<evidence type="ECO:0000256" key="6">
    <source>
        <dbReference type="ARBA" id="ARBA00023136"/>
    </source>
</evidence>
<dbReference type="PANTHER" id="PTHR42703">
    <property type="entry name" value="NADH DEHYDROGENASE"/>
    <property type="match status" value="1"/>
</dbReference>
<evidence type="ECO:0000259" key="9">
    <source>
        <dbReference type="Pfam" id="PF00361"/>
    </source>
</evidence>
<feature type="transmembrane region" description="Helical" evidence="8">
    <location>
        <begin position="194"/>
        <end position="217"/>
    </location>
</feature>
<evidence type="ECO:0000256" key="2">
    <source>
        <dbReference type="ARBA" id="ARBA00005346"/>
    </source>
</evidence>
<dbReference type="PRINTS" id="PR01434">
    <property type="entry name" value="NADHDHGNASE5"/>
</dbReference>
<feature type="transmembrane region" description="Helical" evidence="8">
    <location>
        <begin position="402"/>
        <end position="423"/>
    </location>
</feature>
<feature type="transmembrane region" description="Helical" evidence="8">
    <location>
        <begin position="109"/>
        <end position="126"/>
    </location>
</feature>
<feature type="transmembrane region" description="Helical" evidence="8">
    <location>
        <begin position="336"/>
        <end position="354"/>
    </location>
</feature>
<dbReference type="PANTHER" id="PTHR42703:SF1">
    <property type="entry name" value="NA(+)_H(+) ANTIPORTER SUBUNIT D1"/>
    <property type="match status" value="1"/>
</dbReference>
<keyword evidence="6 8" id="KW-0472">Membrane</keyword>
<dbReference type="InterPro" id="IPR001750">
    <property type="entry name" value="ND/Mrp_TM"/>
</dbReference>
<evidence type="ECO:0000256" key="3">
    <source>
        <dbReference type="ARBA" id="ARBA00022475"/>
    </source>
</evidence>
<feature type="transmembrane region" description="Helical" evidence="8">
    <location>
        <begin position="269"/>
        <end position="290"/>
    </location>
</feature>
<proteinExistence type="inferred from homology"/>
<feature type="transmembrane region" description="Helical" evidence="8">
    <location>
        <begin position="162"/>
        <end position="182"/>
    </location>
</feature>
<name>A0A6M0K1U3_9GAMM</name>
<dbReference type="AlphaFoldDB" id="A0A6M0K1U3"/>
<comment type="caution">
    <text evidence="10">The sequence shown here is derived from an EMBL/GenBank/DDBJ whole genome shotgun (WGS) entry which is preliminary data.</text>
</comment>
<dbReference type="EMBL" id="JAAIJQ010000059">
    <property type="protein sequence ID" value="NEV63700.1"/>
    <property type="molecule type" value="Genomic_DNA"/>
</dbReference>
<evidence type="ECO:0000256" key="7">
    <source>
        <dbReference type="RuleBase" id="RU000320"/>
    </source>
</evidence>
<organism evidence="10 11">
    <name type="scientific">Thiorhodococcus minor</name>
    <dbReference type="NCBI Taxonomy" id="57489"/>
    <lineage>
        <taxon>Bacteria</taxon>
        <taxon>Pseudomonadati</taxon>
        <taxon>Pseudomonadota</taxon>
        <taxon>Gammaproteobacteria</taxon>
        <taxon>Chromatiales</taxon>
        <taxon>Chromatiaceae</taxon>
        <taxon>Thiorhodococcus</taxon>
    </lineage>
</organism>
<dbReference type="Proteomes" id="UP000483379">
    <property type="component" value="Unassembled WGS sequence"/>
</dbReference>
<keyword evidence="5 8" id="KW-1133">Transmembrane helix</keyword>
<keyword evidence="11" id="KW-1185">Reference proteome</keyword>
<evidence type="ECO:0000313" key="11">
    <source>
        <dbReference type="Proteomes" id="UP000483379"/>
    </source>
</evidence>
<comment type="similarity">
    <text evidence="2">Belongs to the CPA3 antiporters (TC 2.A.63) subunit D family.</text>
</comment>
<evidence type="ECO:0000256" key="1">
    <source>
        <dbReference type="ARBA" id="ARBA00004651"/>
    </source>
</evidence>
<dbReference type="Pfam" id="PF00361">
    <property type="entry name" value="Proton_antipo_M"/>
    <property type="match status" value="1"/>
</dbReference>
<protein>
    <submittedName>
        <fullName evidence="10">Sodium:proton antiporter</fullName>
    </submittedName>
</protein>